<evidence type="ECO:0008006" key="3">
    <source>
        <dbReference type="Google" id="ProtNLM"/>
    </source>
</evidence>
<dbReference type="AlphaFoldDB" id="W2C023"/>
<dbReference type="Gene3D" id="3.30.1360.150">
    <property type="match status" value="1"/>
</dbReference>
<dbReference type="InterPro" id="IPR017850">
    <property type="entry name" value="Alkaline_phosphatase_core_sf"/>
</dbReference>
<comment type="caution">
    <text evidence="1">The sequence shown here is derived from an EMBL/GenBank/DDBJ whole genome shotgun (WGS) entry which is preliminary data.</text>
</comment>
<gene>
    <name evidence="1" type="ORF">N425_14540</name>
</gene>
<dbReference type="InterPro" id="IPR026263">
    <property type="entry name" value="Alkaline_phosphatase_prok"/>
</dbReference>
<dbReference type="PATRIC" id="fig|1411148.3.peg.2454"/>
<dbReference type="SUPFAM" id="SSF53649">
    <property type="entry name" value="Alkaline phosphatase-like"/>
    <property type="match status" value="1"/>
</dbReference>
<reference evidence="1 2" key="1">
    <citation type="submission" date="2013-11" db="EMBL/GenBank/DDBJ databases">
        <title>Single cell genomics of uncultured Tannerella BU063 (oral taxon 286).</title>
        <authorList>
            <person name="Beall C.J."/>
            <person name="Campbell A.G."/>
            <person name="Griffen A.L."/>
            <person name="Podar M."/>
            <person name="Leys E.J."/>
        </authorList>
    </citation>
    <scope>NUCLEOTIDE SEQUENCE [LARGE SCALE GENOMIC DNA]</scope>
    <source>
        <strain evidence="1">Cell 2</strain>
    </source>
</reference>
<name>W2C023_9BACT</name>
<dbReference type="EMBL" id="AYUF01000501">
    <property type="protein sequence ID" value="ETK00525.1"/>
    <property type="molecule type" value="Genomic_DNA"/>
</dbReference>
<dbReference type="Gene3D" id="3.40.720.10">
    <property type="entry name" value="Alkaline Phosphatase, subunit A"/>
    <property type="match status" value="1"/>
</dbReference>
<protein>
    <recommendedName>
        <fullName evidence="3">Alkaline phosphatase</fullName>
    </recommendedName>
</protein>
<organism evidence="1 2">
    <name type="scientific">Tannerella sp. oral taxon BU063 isolate Cell 2</name>
    <dbReference type="NCBI Taxonomy" id="1411148"/>
    <lineage>
        <taxon>Bacteria</taxon>
        <taxon>Pseudomonadati</taxon>
        <taxon>Bacteroidota</taxon>
        <taxon>Bacteroidia</taxon>
        <taxon>Bacteroidales</taxon>
        <taxon>Tannerellaceae</taxon>
        <taxon>Tannerella</taxon>
    </lineage>
</organism>
<proteinExistence type="predicted"/>
<sequence>MRRILSSLLTLLAVTQIQAQQQRAPKLVIFITVDQLRGDYIEYFQHTFGERGFKRLLAEGAVCHNVRFGFSNLNQASAFATLFTGAYPSVHGITGLKTYSFEMAKEVSQLYDADYLGNFTRDNYSPRNLLAATIGDELKIVSGGRSEVYAIAPDAEAAILSAGHAANGAFWIDNYNGRWATTTYYKGVPWYVEKYNNGNESLPARLGTRVWQPALSADKYDALPCLSGSNTFQYTFKANTAGCYPDLKTSPFGNEEVSRLFNQFLEYGALGTRPTPDFVALTFYARNYRGIRYSGNTREIQDLYHRLDKELERLIDAVEKKVGLQHVLFVLTGTGHFTSEEVRLEGTRWVGGEFHPKRCMALLNMYLMAIYGQKNWVREFYNNQVYLNRKAIEEAKIDLGEIQVRAATFLQEFSGVERVTTDMTLRSGVWNEDVTDLSRGTYRGRRGDLILALSPGWTVVNDDNAKDRPKVVRDQAVPTPVIFFGNGIKPQHIYREVKAVEIAPTVTHVMRIRSPNAGDALPIPEIR</sequence>
<dbReference type="Proteomes" id="UP000018837">
    <property type="component" value="Unassembled WGS sequence"/>
</dbReference>
<dbReference type="InterPro" id="IPR002591">
    <property type="entry name" value="Phosphodiest/P_Trfase"/>
</dbReference>
<accession>W2C023</accession>
<dbReference type="PIRSF" id="PIRSF031924">
    <property type="entry name" value="Pi-irrepressible_AP"/>
    <property type="match status" value="1"/>
</dbReference>
<dbReference type="CDD" id="cd16016">
    <property type="entry name" value="AP-SPAP"/>
    <property type="match status" value="1"/>
</dbReference>
<evidence type="ECO:0000313" key="2">
    <source>
        <dbReference type="Proteomes" id="UP000018837"/>
    </source>
</evidence>
<dbReference type="Pfam" id="PF01663">
    <property type="entry name" value="Phosphodiest"/>
    <property type="match status" value="1"/>
</dbReference>
<dbReference type="GO" id="GO:0004035">
    <property type="term" value="F:alkaline phosphatase activity"/>
    <property type="evidence" value="ECO:0007669"/>
    <property type="project" value="InterPro"/>
</dbReference>
<evidence type="ECO:0000313" key="1">
    <source>
        <dbReference type="EMBL" id="ETK00525.1"/>
    </source>
</evidence>